<dbReference type="EMBL" id="MCFF01000011">
    <property type="protein sequence ID" value="ORZ21857.1"/>
    <property type="molecule type" value="Genomic_DNA"/>
</dbReference>
<feature type="domain" description="Peptidase S12 Pab87-related C-terminal" evidence="3">
    <location>
        <begin position="397"/>
        <end position="499"/>
    </location>
</feature>
<dbReference type="InterPro" id="IPR001466">
    <property type="entry name" value="Beta-lactam-related"/>
</dbReference>
<evidence type="ECO:0000313" key="4">
    <source>
        <dbReference type="EMBL" id="ORZ21857.1"/>
    </source>
</evidence>
<keyword evidence="5" id="KW-1185">Reference proteome</keyword>
<proteinExistence type="inferred from homology"/>
<comment type="caution">
    <text evidence="4">The sequence shown here is derived from an EMBL/GenBank/DDBJ whole genome shotgun (WGS) entry which is preliminary data.</text>
</comment>
<gene>
    <name evidence="4" type="ORF">BCR41DRAFT_394621</name>
</gene>
<dbReference type="InterPro" id="IPR050491">
    <property type="entry name" value="AmpC-like"/>
</dbReference>
<evidence type="ECO:0000259" key="2">
    <source>
        <dbReference type="Pfam" id="PF00144"/>
    </source>
</evidence>
<dbReference type="AlphaFoldDB" id="A0A1Y2GWY2"/>
<evidence type="ECO:0000259" key="3">
    <source>
        <dbReference type="Pfam" id="PF11954"/>
    </source>
</evidence>
<reference evidence="4 5" key="1">
    <citation type="submission" date="2016-07" db="EMBL/GenBank/DDBJ databases">
        <title>Pervasive Adenine N6-methylation of Active Genes in Fungi.</title>
        <authorList>
            <consortium name="DOE Joint Genome Institute"/>
            <person name="Mondo S.J."/>
            <person name="Dannebaum R.O."/>
            <person name="Kuo R.C."/>
            <person name="Labutti K."/>
            <person name="Haridas S."/>
            <person name="Kuo A."/>
            <person name="Salamov A."/>
            <person name="Ahrendt S.R."/>
            <person name="Lipzen A."/>
            <person name="Sullivan W."/>
            <person name="Andreopoulos W.B."/>
            <person name="Clum A."/>
            <person name="Lindquist E."/>
            <person name="Daum C."/>
            <person name="Ramamoorthy G.K."/>
            <person name="Gryganskyi A."/>
            <person name="Culley D."/>
            <person name="Magnuson J.K."/>
            <person name="James T.Y."/>
            <person name="O'Malley M.A."/>
            <person name="Stajich J.E."/>
            <person name="Spatafora J.W."/>
            <person name="Visel A."/>
            <person name="Grigoriev I.V."/>
        </authorList>
    </citation>
    <scope>NUCLEOTIDE SEQUENCE [LARGE SCALE GENOMIC DNA]</scope>
    <source>
        <strain evidence="4 5">NRRL 3116</strain>
    </source>
</reference>
<dbReference type="STRING" id="64571.A0A1Y2GWY2"/>
<dbReference type="InParanoid" id="A0A1Y2GWY2"/>
<dbReference type="PANTHER" id="PTHR46825:SF15">
    <property type="entry name" value="BETA-LACTAMASE-RELATED DOMAIN-CONTAINING PROTEIN"/>
    <property type="match status" value="1"/>
</dbReference>
<dbReference type="Pfam" id="PF11954">
    <property type="entry name" value="DUF3471"/>
    <property type="match status" value="1"/>
</dbReference>
<dbReference type="InterPro" id="IPR021860">
    <property type="entry name" value="Peptidase_S12_Pab87-rel_C"/>
</dbReference>
<dbReference type="Pfam" id="PF00144">
    <property type="entry name" value="Beta-lactamase"/>
    <property type="match status" value="1"/>
</dbReference>
<evidence type="ECO:0000313" key="5">
    <source>
        <dbReference type="Proteomes" id="UP000193648"/>
    </source>
</evidence>
<feature type="domain" description="Beta-lactamase-related" evidence="2">
    <location>
        <begin position="15"/>
        <end position="357"/>
    </location>
</feature>
<comment type="similarity">
    <text evidence="1">Belongs to the peptidase S12 family.</text>
</comment>
<name>A0A1Y2GWY2_9FUNG</name>
<dbReference type="SUPFAM" id="SSF56601">
    <property type="entry name" value="beta-lactamase/transpeptidase-like"/>
    <property type="match status" value="1"/>
</dbReference>
<organism evidence="4 5">
    <name type="scientific">Lobosporangium transversale</name>
    <dbReference type="NCBI Taxonomy" id="64571"/>
    <lineage>
        <taxon>Eukaryota</taxon>
        <taxon>Fungi</taxon>
        <taxon>Fungi incertae sedis</taxon>
        <taxon>Mucoromycota</taxon>
        <taxon>Mortierellomycotina</taxon>
        <taxon>Mortierellomycetes</taxon>
        <taxon>Mortierellales</taxon>
        <taxon>Mortierellaceae</taxon>
        <taxon>Lobosporangium</taxon>
    </lineage>
</organism>
<dbReference type="InterPro" id="IPR012338">
    <property type="entry name" value="Beta-lactam/transpept-like"/>
</dbReference>
<dbReference type="RefSeq" id="XP_021883108.1">
    <property type="nucleotide sequence ID" value="XM_022028659.1"/>
</dbReference>
<dbReference type="Gene3D" id="3.40.710.10">
    <property type="entry name" value="DD-peptidase/beta-lactamase superfamily"/>
    <property type="match status" value="1"/>
</dbReference>
<dbReference type="Gene3D" id="2.40.128.600">
    <property type="match status" value="1"/>
</dbReference>
<accession>A0A1Y2GWY2</accession>
<sequence length="515" mass="57897">MQMKHDDRLQDLKQVLEKARVECGVPGVSVAVQHKGQLIFAEGLGIRNESKEPFLPETLMPIASITKAFTAAAIGELVAEGKMDWEKTPVSAYLPEFQLQDPVLTSELTMTDLLSHRTRIPNLDIAWYRTKTPRRELIKRLRHIKMSPKLNTKMNYSNIMYAVAGEAAANVSGMTLEQLVETKVLQPLGLTNTGFGQLEMKAKSDNYAMPFMAESFEDAQKGNFKMGYLDPIYMADAPAGDMYSNVLDLLQWGRTILDQGELKGKQVLHKENVNELLTAKTLADTTRRYPEFSPVSAYGMGWFIDSYKGHIVYRHTGSALGYVSNLVLFPDDELVIAIFANVNTTMFQSIAPYYIADKLLDLPETKAWLTDVAVEQTKKRYEWLAEDVRGKIPERLKNRPGSHRLEDCIGKYTHPVYGEVFIELESGDHVVSNVQIEGEGTKVGTAKSLVFKMNEFNDKLEHYHYDSFRVQLQGFALSLGFLVTFSTGADGKVDGFDIVLAKEKQHFLKADEKAA</sequence>
<evidence type="ECO:0000256" key="1">
    <source>
        <dbReference type="ARBA" id="ARBA00038215"/>
    </source>
</evidence>
<protein>
    <submittedName>
        <fullName evidence="4">Beta-lactamase/transpeptidase-like protein</fullName>
    </submittedName>
</protein>
<dbReference type="PANTHER" id="PTHR46825">
    <property type="entry name" value="D-ALANYL-D-ALANINE-CARBOXYPEPTIDASE/ENDOPEPTIDASE AMPH"/>
    <property type="match status" value="1"/>
</dbReference>
<dbReference type="Proteomes" id="UP000193648">
    <property type="component" value="Unassembled WGS sequence"/>
</dbReference>
<dbReference type="OrthoDB" id="5946976at2759"/>
<dbReference type="GeneID" id="33570502"/>